<proteinExistence type="predicted"/>
<feature type="chain" id="PRO_5014818183" evidence="2">
    <location>
        <begin position="27"/>
        <end position="81"/>
    </location>
</feature>
<evidence type="ECO:0000313" key="3">
    <source>
        <dbReference type="EMBL" id="MBW79781.1"/>
    </source>
</evidence>
<feature type="signal peptide" evidence="2">
    <location>
        <begin position="1"/>
        <end position="26"/>
    </location>
</feature>
<evidence type="ECO:0000256" key="2">
    <source>
        <dbReference type="SAM" id="SignalP"/>
    </source>
</evidence>
<dbReference type="EMBL" id="GGFL01015603">
    <property type="protein sequence ID" value="MBW79781.1"/>
    <property type="molecule type" value="Transcribed_RNA"/>
</dbReference>
<accession>A0A2M4DQH9</accession>
<evidence type="ECO:0000256" key="1">
    <source>
        <dbReference type="SAM" id="MobiDB-lite"/>
    </source>
</evidence>
<organism evidence="3">
    <name type="scientific">Anopheles darlingi</name>
    <name type="common">Mosquito</name>
    <dbReference type="NCBI Taxonomy" id="43151"/>
    <lineage>
        <taxon>Eukaryota</taxon>
        <taxon>Metazoa</taxon>
        <taxon>Ecdysozoa</taxon>
        <taxon>Arthropoda</taxon>
        <taxon>Hexapoda</taxon>
        <taxon>Insecta</taxon>
        <taxon>Pterygota</taxon>
        <taxon>Neoptera</taxon>
        <taxon>Endopterygota</taxon>
        <taxon>Diptera</taxon>
        <taxon>Nematocera</taxon>
        <taxon>Culicoidea</taxon>
        <taxon>Culicidae</taxon>
        <taxon>Anophelinae</taxon>
        <taxon>Anopheles</taxon>
    </lineage>
</organism>
<keyword evidence="2" id="KW-0732">Signal</keyword>
<reference evidence="3" key="1">
    <citation type="submission" date="2018-01" db="EMBL/GenBank/DDBJ databases">
        <title>An insight into the sialome of Amazonian anophelines.</title>
        <authorList>
            <person name="Ribeiro J.M."/>
            <person name="Scarpassa V."/>
            <person name="Calvo E."/>
        </authorList>
    </citation>
    <scope>NUCLEOTIDE SEQUENCE</scope>
</reference>
<protein>
    <submittedName>
        <fullName evidence="3">Putative secreted protein</fullName>
    </submittedName>
</protein>
<feature type="region of interest" description="Disordered" evidence="1">
    <location>
        <begin position="51"/>
        <end position="81"/>
    </location>
</feature>
<dbReference type="AlphaFoldDB" id="A0A2M4DQH9"/>
<feature type="compositionally biased region" description="Low complexity" evidence="1">
    <location>
        <begin position="55"/>
        <end position="66"/>
    </location>
</feature>
<sequence>MYSLKRFLCVLLAVVVLLFQLSSVDSAPYNDILQPTNAPASRQLVKNLLKRVVGDNSNSNDNSDSIESSEERQPHRQPQRY</sequence>
<name>A0A2M4DQH9_ANODA</name>